<gene>
    <name evidence="4" type="ORF">TSPGSL018_25738</name>
</gene>
<feature type="compositionally biased region" description="Gly residues" evidence="1">
    <location>
        <begin position="192"/>
        <end position="202"/>
    </location>
</feature>
<proteinExistence type="predicted"/>
<feature type="compositionally biased region" description="Polar residues" evidence="1">
    <location>
        <begin position="182"/>
        <end position="191"/>
    </location>
</feature>
<evidence type="ECO:0000313" key="4">
    <source>
        <dbReference type="EMBL" id="JAC74511.1"/>
    </source>
</evidence>
<dbReference type="Gene3D" id="1.20.1250.20">
    <property type="entry name" value="MFS general substrate transporter like domains"/>
    <property type="match status" value="2"/>
</dbReference>
<feature type="transmembrane region" description="Helical" evidence="2">
    <location>
        <begin position="217"/>
        <end position="242"/>
    </location>
</feature>
<evidence type="ECO:0000256" key="1">
    <source>
        <dbReference type="SAM" id="MobiDB-lite"/>
    </source>
</evidence>
<feature type="region of interest" description="Disordered" evidence="1">
    <location>
        <begin position="182"/>
        <end position="202"/>
    </location>
</feature>
<keyword evidence="2" id="KW-1133">Transmembrane helix</keyword>
<feature type="transmembrane region" description="Helical" evidence="2">
    <location>
        <begin position="381"/>
        <end position="402"/>
    </location>
</feature>
<organism evidence="4">
    <name type="scientific">Tetraselmis sp. GSL018</name>
    <dbReference type="NCBI Taxonomy" id="582737"/>
    <lineage>
        <taxon>Eukaryota</taxon>
        <taxon>Viridiplantae</taxon>
        <taxon>Chlorophyta</taxon>
        <taxon>core chlorophytes</taxon>
        <taxon>Chlorodendrophyceae</taxon>
        <taxon>Chlorodendrales</taxon>
        <taxon>Chlorodendraceae</taxon>
        <taxon>Tetraselmis</taxon>
    </lineage>
</organism>
<reference evidence="4" key="1">
    <citation type="submission" date="2014-05" db="EMBL/GenBank/DDBJ databases">
        <title>The transcriptome of the halophilic microalga Tetraselmis sp. GSL018 isolated from the Great Salt Lake, Utah.</title>
        <authorList>
            <person name="Jinkerson R.E."/>
            <person name="D'Adamo S."/>
            <person name="Posewitz M.C."/>
        </authorList>
    </citation>
    <scope>NUCLEOTIDE SEQUENCE</scope>
    <source>
        <strain evidence="4">GSL018</strain>
    </source>
</reference>
<feature type="chain" id="PRO_5001605815" evidence="3">
    <location>
        <begin position="24"/>
        <end position="444"/>
    </location>
</feature>
<keyword evidence="2" id="KW-0812">Transmembrane</keyword>
<dbReference type="PANTHER" id="PTHR23525">
    <property type="entry name" value="TRANSPORTER, PUTATIVE-RELATED"/>
    <property type="match status" value="1"/>
</dbReference>
<accession>A0A061RVB0</accession>
<dbReference type="AlphaFoldDB" id="A0A061RVB0"/>
<dbReference type="PANTHER" id="PTHR23525:SF1">
    <property type="entry name" value="NODULIN-LIKE DOMAIN-CONTAINING PROTEIN"/>
    <property type="match status" value="1"/>
</dbReference>
<feature type="transmembrane region" description="Helical" evidence="2">
    <location>
        <begin position="290"/>
        <end position="310"/>
    </location>
</feature>
<dbReference type="SUPFAM" id="SSF103473">
    <property type="entry name" value="MFS general substrate transporter"/>
    <property type="match status" value="1"/>
</dbReference>
<evidence type="ECO:0000256" key="2">
    <source>
        <dbReference type="SAM" id="Phobius"/>
    </source>
</evidence>
<feature type="signal peptide" evidence="3">
    <location>
        <begin position="1"/>
        <end position="23"/>
    </location>
</feature>
<feature type="transmembrane region" description="Helical" evidence="2">
    <location>
        <begin position="148"/>
        <end position="167"/>
    </location>
</feature>
<keyword evidence="3" id="KW-0732">Signal</keyword>
<feature type="transmembrane region" description="Helical" evidence="2">
    <location>
        <begin position="254"/>
        <end position="278"/>
    </location>
</feature>
<feature type="region of interest" description="Disordered" evidence="1">
    <location>
        <begin position="418"/>
        <end position="444"/>
    </location>
</feature>
<keyword evidence="2" id="KW-0472">Membrane</keyword>
<dbReference type="EMBL" id="GBEZ01011261">
    <property type="protein sequence ID" value="JAC74511.1"/>
    <property type="molecule type" value="Transcribed_RNA"/>
</dbReference>
<feature type="transmembrane region" description="Helical" evidence="2">
    <location>
        <begin position="47"/>
        <end position="64"/>
    </location>
</feature>
<protein>
    <submittedName>
        <fullName evidence="4">Mfs general substrate transporter</fullName>
    </submittedName>
</protein>
<evidence type="ECO:0000256" key="3">
    <source>
        <dbReference type="SAM" id="SignalP"/>
    </source>
</evidence>
<name>A0A061RVB0_9CHLO</name>
<sequence>MSFNVWLVYIFSTLETASQSLRAGDVFSVYVLLLTGGRTDVVGAIQGVNGLTQLLCALPAGWLADRLRRDHVLKIAAVFGTAAGAIMALFNPPLEAIFADSVETGARRSAAYTTRYILQNLANCVGPVQSLIAFALLGNEWTVQDSRLVLKIGIIIIAAPLLLLLCFDDRKALGARSEALSSPSRNASTASLGGGGGSEGGGGAEPRWLAWANDPSVAVPLVITVSDLFAALASGMAAKFYVVFFVQACGMGPVYASVLGILGPISISACSALVNHLATRAGGDRMRLVLVTKALDFTMLAALALIPAGAATRDGLVALHLVRFGIANSSRPQLRSLMMDHVTKRHRGKWNALDGVRTVSWSGSAVIGGILIQNFGYSGTFLVSAAMKLLGWLVLLLLLPLLRKDAVPQCDEGSAADGLHAPLMATHEGDEDDGRQAERRGSEA</sequence>
<dbReference type="InterPro" id="IPR036259">
    <property type="entry name" value="MFS_trans_sf"/>
</dbReference>
<feature type="compositionally biased region" description="Basic and acidic residues" evidence="1">
    <location>
        <begin position="434"/>
        <end position="444"/>
    </location>
</feature>